<dbReference type="SUPFAM" id="SSF53328">
    <property type="entry name" value="Formyltransferase"/>
    <property type="match status" value="1"/>
</dbReference>
<evidence type="ECO:0000256" key="4">
    <source>
        <dbReference type="ARBA" id="ARBA00022755"/>
    </source>
</evidence>
<evidence type="ECO:0000256" key="2">
    <source>
        <dbReference type="ARBA" id="ARBA00012254"/>
    </source>
</evidence>
<dbReference type="PANTHER" id="PTHR43369:SF2">
    <property type="entry name" value="PHOSPHORIBOSYLGLYCINAMIDE FORMYLTRANSFERASE"/>
    <property type="match status" value="1"/>
</dbReference>
<dbReference type="HAMAP" id="MF_01930">
    <property type="entry name" value="PurN"/>
    <property type="match status" value="1"/>
</dbReference>
<dbReference type="EMBL" id="KQ965752">
    <property type="protein sequence ID" value="KXS16486.1"/>
    <property type="molecule type" value="Genomic_DNA"/>
</dbReference>
<protein>
    <recommendedName>
        <fullName evidence="2">phosphoribosylglycinamide formyltransferase 1</fullName>
        <ecNumber evidence="2">2.1.2.2</ecNumber>
    </recommendedName>
</protein>
<dbReference type="EC" id="2.1.2.2" evidence="2"/>
<name>A0A139AI44_GONPJ</name>
<proteinExistence type="inferred from homology"/>
<reference evidence="6 7" key="1">
    <citation type="journal article" date="2015" name="Genome Biol. Evol.">
        <title>Phylogenomic analyses indicate that early fungi evolved digesting cell walls of algal ancestors of land plants.</title>
        <authorList>
            <person name="Chang Y."/>
            <person name="Wang S."/>
            <person name="Sekimoto S."/>
            <person name="Aerts A.L."/>
            <person name="Choi C."/>
            <person name="Clum A."/>
            <person name="LaButti K.M."/>
            <person name="Lindquist E.A."/>
            <person name="Yee Ngan C."/>
            <person name="Ohm R.A."/>
            <person name="Salamov A.A."/>
            <person name="Grigoriev I.V."/>
            <person name="Spatafora J.W."/>
            <person name="Berbee M.L."/>
        </authorList>
    </citation>
    <scope>NUCLEOTIDE SEQUENCE [LARGE SCALE GENOMIC DNA]</scope>
    <source>
        <strain evidence="6 7">JEL478</strain>
    </source>
</reference>
<evidence type="ECO:0000256" key="1">
    <source>
        <dbReference type="ARBA" id="ARBA00005054"/>
    </source>
</evidence>
<dbReference type="PANTHER" id="PTHR43369">
    <property type="entry name" value="PHOSPHORIBOSYLGLYCINAMIDE FORMYLTRANSFERASE"/>
    <property type="match status" value="1"/>
</dbReference>
<dbReference type="NCBIfam" id="TIGR00639">
    <property type="entry name" value="PurN"/>
    <property type="match status" value="1"/>
</dbReference>
<keyword evidence="3 6" id="KW-0808">Transferase</keyword>
<evidence type="ECO:0000259" key="5">
    <source>
        <dbReference type="Pfam" id="PF00551"/>
    </source>
</evidence>
<dbReference type="InterPro" id="IPR004607">
    <property type="entry name" value="GART"/>
</dbReference>
<evidence type="ECO:0000313" key="7">
    <source>
        <dbReference type="Proteomes" id="UP000070544"/>
    </source>
</evidence>
<feature type="domain" description="Formyl transferase N-terminal" evidence="5">
    <location>
        <begin position="9"/>
        <end position="204"/>
    </location>
</feature>
<keyword evidence="4" id="KW-0658">Purine biosynthesis</keyword>
<evidence type="ECO:0000313" key="6">
    <source>
        <dbReference type="EMBL" id="KXS16486.1"/>
    </source>
</evidence>
<evidence type="ECO:0000256" key="3">
    <source>
        <dbReference type="ARBA" id="ARBA00022679"/>
    </source>
</evidence>
<dbReference type="GO" id="GO:0004644">
    <property type="term" value="F:phosphoribosylglycinamide formyltransferase activity"/>
    <property type="evidence" value="ECO:0007669"/>
    <property type="project" value="UniProtKB-EC"/>
</dbReference>
<dbReference type="GO" id="GO:0006189">
    <property type="term" value="P:'de novo' IMP biosynthetic process"/>
    <property type="evidence" value="ECO:0007669"/>
    <property type="project" value="EnsemblFungi"/>
</dbReference>
<dbReference type="Gene3D" id="3.40.50.170">
    <property type="entry name" value="Formyl transferase, N-terminal domain"/>
    <property type="match status" value="1"/>
</dbReference>
<dbReference type="OMA" id="HYVDEGM"/>
<dbReference type="STRING" id="1344416.A0A139AI44"/>
<dbReference type="AlphaFoldDB" id="A0A139AI44"/>
<dbReference type="InterPro" id="IPR036477">
    <property type="entry name" value="Formyl_transf_N_sf"/>
</dbReference>
<comment type="pathway">
    <text evidence="1">Purine metabolism; IMP biosynthesis via de novo pathway; N(2)-formyl-N(1)-(5-phospho-D-ribosyl)glycinamide from N(1)-(5-phospho-D-ribosyl)glycinamide (10-formyl THF route): step 1/1.</text>
</comment>
<sequence>MASHSRKPRIVVLISGNGSNLQAIINASSHSPPSDSSHPSLPADIALVVSNRSKAFGLERAAKAGIPTLVFTLKPFKDQGKTREDYDDELGRKIATEYSPDLVMLAGWMHILSPRFLAHFAEGTMLNLHPALPGEFDGAEAIERAYAEFKEGKISRTGVMVHKVVPEVDRGEVVCKREVPILPGDTLRDLQTRIHDTEHGLIVEGIRKRLQDLGFTMS</sequence>
<gene>
    <name evidence="6" type="ORF">M427DRAFT_55438</name>
</gene>
<dbReference type="CDD" id="cd08645">
    <property type="entry name" value="FMT_core_GART"/>
    <property type="match status" value="1"/>
</dbReference>
<dbReference type="OrthoDB" id="5575075at2759"/>
<dbReference type="Pfam" id="PF00551">
    <property type="entry name" value="Formyl_trans_N"/>
    <property type="match status" value="1"/>
</dbReference>
<dbReference type="Proteomes" id="UP000070544">
    <property type="component" value="Unassembled WGS sequence"/>
</dbReference>
<dbReference type="InterPro" id="IPR002376">
    <property type="entry name" value="Formyl_transf_N"/>
</dbReference>
<organism evidence="6 7">
    <name type="scientific">Gonapodya prolifera (strain JEL478)</name>
    <name type="common">Monoblepharis prolifera</name>
    <dbReference type="NCBI Taxonomy" id="1344416"/>
    <lineage>
        <taxon>Eukaryota</taxon>
        <taxon>Fungi</taxon>
        <taxon>Fungi incertae sedis</taxon>
        <taxon>Chytridiomycota</taxon>
        <taxon>Chytridiomycota incertae sedis</taxon>
        <taxon>Monoblepharidomycetes</taxon>
        <taxon>Monoblepharidales</taxon>
        <taxon>Gonapodyaceae</taxon>
        <taxon>Gonapodya</taxon>
    </lineage>
</organism>
<dbReference type="GO" id="GO:0005737">
    <property type="term" value="C:cytoplasm"/>
    <property type="evidence" value="ECO:0007669"/>
    <property type="project" value="TreeGrafter"/>
</dbReference>
<dbReference type="GO" id="GO:0046084">
    <property type="term" value="P:adenine biosynthetic process"/>
    <property type="evidence" value="ECO:0007669"/>
    <property type="project" value="EnsemblFungi"/>
</dbReference>
<keyword evidence="7" id="KW-1185">Reference proteome</keyword>
<accession>A0A139AI44</accession>